<evidence type="ECO:0000313" key="2">
    <source>
        <dbReference type="Proteomes" id="UP000007151"/>
    </source>
</evidence>
<dbReference type="EMBL" id="AGBW02013941">
    <property type="protein sequence ID" value="OWR42538.1"/>
    <property type="molecule type" value="Genomic_DNA"/>
</dbReference>
<sequence length="295" mass="34105">MESKMSRSFRVVLTVIILSSVSRAKIIRNNALMTKMVSNYQRDNDVSDPEAEKTPVLSRMQNVLCKIFPTIPCEMITQDKTLKKLIEKSIQQINFKKLSLDKTTPLPRYLTLFPVLNNEDLSHYVQTHDAYKDTHKKNKIMKEKKSTGKRKNKTKSKHTAVYNRKKMRKFYPHKVKYRDKNSGPGTGTVKEDFGDNSGDKLSMSVEVPDMTLTRKHQHYSYKVEPAESPVWRIDYMKHGEPSLDLFRDQLGGKLVNNRASLARDVDRPRKDVLHSDVIIKKNYVRKNTDTSDGAD</sequence>
<dbReference type="AlphaFoldDB" id="A0A212EM37"/>
<name>A0A212EM37_DANPL</name>
<dbReference type="Proteomes" id="UP000007151">
    <property type="component" value="Unassembled WGS sequence"/>
</dbReference>
<gene>
    <name evidence="1" type="ORF">KGM_209325</name>
</gene>
<organism evidence="1 2">
    <name type="scientific">Danaus plexippus plexippus</name>
    <dbReference type="NCBI Taxonomy" id="278856"/>
    <lineage>
        <taxon>Eukaryota</taxon>
        <taxon>Metazoa</taxon>
        <taxon>Ecdysozoa</taxon>
        <taxon>Arthropoda</taxon>
        <taxon>Hexapoda</taxon>
        <taxon>Insecta</taxon>
        <taxon>Pterygota</taxon>
        <taxon>Neoptera</taxon>
        <taxon>Endopterygota</taxon>
        <taxon>Lepidoptera</taxon>
        <taxon>Glossata</taxon>
        <taxon>Ditrysia</taxon>
        <taxon>Papilionoidea</taxon>
        <taxon>Nymphalidae</taxon>
        <taxon>Danainae</taxon>
        <taxon>Danaini</taxon>
        <taxon>Danaina</taxon>
        <taxon>Danaus</taxon>
        <taxon>Danaus</taxon>
    </lineage>
</organism>
<accession>A0A212EM37</accession>
<dbReference type="KEGG" id="dpl:KGM_209325"/>
<dbReference type="eggNOG" id="ENOG502TBRQ">
    <property type="taxonomic scope" value="Eukaryota"/>
</dbReference>
<protein>
    <submittedName>
        <fullName evidence="1">Uncharacterized protein</fullName>
    </submittedName>
</protein>
<comment type="caution">
    <text evidence="1">The sequence shown here is derived from an EMBL/GenBank/DDBJ whole genome shotgun (WGS) entry which is preliminary data.</text>
</comment>
<keyword evidence="2" id="KW-1185">Reference proteome</keyword>
<dbReference type="OrthoDB" id="10265230at2759"/>
<evidence type="ECO:0000313" key="1">
    <source>
        <dbReference type="EMBL" id="OWR42538.1"/>
    </source>
</evidence>
<proteinExistence type="predicted"/>
<reference evidence="1 2" key="1">
    <citation type="journal article" date="2011" name="Cell">
        <title>The monarch butterfly genome yields insights into long-distance migration.</title>
        <authorList>
            <person name="Zhan S."/>
            <person name="Merlin C."/>
            <person name="Boore J.L."/>
            <person name="Reppert S.M."/>
        </authorList>
    </citation>
    <scope>NUCLEOTIDE SEQUENCE [LARGE SCALE GENOMIC DNA]</scope>
    <source>
        <strain evidence="1">F-2</strain>
    </source>
</reference>